<feature type="chain" id="PRO_5040861834" evidence="1">
    <location>
        <begin position="20"/>
        <end position="105"/>
    </location>
</feature>
<proteinExistence type="predicted"/>
<evidence type="ECO:0000313" key="2">
    <source>
        <dbReference type="EMBL" id="KAH9843465.1"/>
    </source>
</evidence>
<keyword evidence="1" id="KW-0732">Signal</keyword>
<feature type="signal peptide" evidence="1">
    <location>
        <begin position="1"/>
        <end position="19"/>
    </location>
</feature>
<dbReference type="OrthoDB" id="10323296at2759"/>
<comment type="caution">
    <text evidence="2">The sequence shown here is derived from an EMBL/GenBank/DDBJ whole genome shotgun (WGS) entry which is preliminary data.</text>
</comment>
<organism evidence="2 3">
    <name type="scientific">Teratosphaeria destructans</name>
    <dbReference type="NCBI Taxonomy" id="418781"/>
    <lineage>
        <taxon>Eukaryota</taxon>
        <taxon>Fungi</taxon>
        <taxon>Dikarya</taxon>
        <taxon>Ascomycota</taxon>
        <taxon>Pezizomycotina</taxon>
        <taxon>Dothideomycetes</taxon>
        <taxon>Dothideomycetidae</taxon>
        <taxon>Mycosphaerellales</taxon>
        <taxon>Teratosphaeriaceae</taxon>
        <taxon>Teratosphaeria</taxon>
    </lineage>
</organism>
<accession>A0A9W7SYX0</accession>
<dbReference type="AlphaFoldDB" id="A0A9W7SYX0"/>
<evidence type="ECO:0000256" key="1">
    <source>
        <dbReference type="SAM" id="SignalP"/>
    </source>
</evidence>
<reference evidence="2 3" key="2">
    <citation type="journal article" date="2021" name="Curr. Genet.">
        <title>Genetic response to nitrogen starvation in the aggressive Eucalyptus foliar pathogen Teratosphaeria destructans.</title>
        <authorList>
            <person name="Havenga M."/>
            <person name="Wingfield B.D."/>
            <person name="Wingfield M.J."/>
            <person name="Dreyer L.L."/>
            <person name="Roets F."/>
            <person name="Aylward J."/>
        </authorList>
    </citation>
    <scope>NUCLEOTIDE SEQUENCE [LARGE SCALE GENOMIC DNA]</scope>
    <source>
        <strain evidence="2">CMW44962</strain>
    </source>
</reference>
<dbReference type="Proteomes" id="UP001138500">
    <property type="component" value="Unassembled WGS sequence"/>
</dbReference>
<gene>
    <name evidence="2" type="ORF">Tdes44962_MAKER07363</name>
</gene>
<sequence>MQYFSLLNVVLVYTGLATACSTFAHCKCLDTRSGKIDDAMTELICEGTIQGPGLGNWDAKLKRCNYKGAFAGINNCEWRQRCNKQSLVTDWETSNEWLDSCEHKL</sequence>
<evidence type="ECO:0000313" key="3">
    <source>
        <dbReference type="Proteomes" id="UP001138500"/>
    </source>
</evidence>
<reference evidence="2 3" key="1">
    <citation type="journal article" date="2018" name="IMA Fungus">
        <title>IMA Genome-F 10: Nine draft genome sequences of Claviceps purpurea s.lat., including C. arundinis, C. humidiphila, and C. cf. spartinae, pseudomolecules for the pitch canker pathogen Fusarium circinatum, draft genome of Davidsoniella eucalypti, Grosmannia galeiformis, Quambalaria eucalypti, and Teratosphaeria destructans.</title>
        <authorList>
            <person name="Wingfield B.D."/>
            <person name="Liu M."/>
            <person name="Nguyen H.D."/>
            <person name="Lane F.A."/>
            <person name="Morgan S.W."/>
            <person name="De Vos L."/>
            <person name="Wilken P.M."/>
            <person name="Duong T.A."/>
            <person name="Aylward J."/>
            <person name="Coetzee M.P."/>
            <person name="Dadej K."/>
            <person name="De Beer Z.W."/>
            <person name="Findlay W."/>
            <person name="Havenga M."/>
            <person name="Kolarik M."/>
            <person name="Menzies J.G."/>
            <person name="Naidoo K."/>
            <person name="Pochopski O."/>
            <person name="Shoukouhi P."/>
            <person name="Santana Q.C."/>
            <person name="Seifert K.A."/>
            <person name="Soal N."/>
            <person name="Steenkamp E.T."/>
            <person name="Tatham C.T."/>
            <person name="van der Nest M.A."/>
            <person name="Wingfield M.J."/>
        </authorList>
    </citation>
    <scope>NUCLEOTIDE SEQUENCE [LARGE SCALE GENOMIC DNA]</scope>
    <source>
        <strain evidence="2">CMW44962</strain>
    </source>
</reference>
<protein>
    <submittedName>
        <fullName evidence="2">Transporter</fullName>
    </submittedName>
</protein>
<dbReference type="EMBL" id="RIBY02000336">
    <property type="protein sequence ID" value="KAH9843465.1"/>
    <property type="molecule type" value="Genomic_DNA"/>
</dbReference>
<name>A0A9W7SYX0_9PEZI</name>
<keyword evidence="3" id="KW-1185">Reference proteome</keyword>